<keyword evidence="2" id="KW-1185">Reference proteome</keyword>
<accession>A0A8H4NUT4</accession>
<proteinExistence type="predicted"/>
<evidence type="ECO:0000313" key="1">
    <source>
        <dbReference type="EMBL" id="KAF4445201.1"/>
    </source>
</evidence>
<evidence type="ECO:0000313" key="2">
    <source>
        <dbReference type="Proteomes" id="UP000605986"/>
    </source>
</evidence>
<comment type="caution">
    <text evidence="1">The sequence shown here is derived from an EMBL/GenBank/DDBJ whole genome shotgun (WGS) entry which is preliminary data.</text>
</comment>
<dbReference type="AlphaFoldDB" id="A0A8H4NUT4"/>
<dbReference type="OrthoDB" id="5091635at2759"/>
<gene>
    <name evidence="1" type="ORF">F53441_10942</name>
</gene>
<dbReference type="Proteomes" id="UP000605986">
    <property type="component" value="Unassembled WGS sequence"/>
</dbReference>
<protein>
    <submittedName>
        <fullName evidence="1">Uncharacterized protein</fullName>
    </submittedName>
</protein>
<name>A0A8H4NUT4_9HYPO</name>
<reference evidence="1" key="1">
    <citation type="submission" date="2020-01" db="EMBL/GenBank/DDBJ databases">
        <title>Identification and distribution of gene clusters putatively required for synthesis of sphingolipid metabolism inhibitors in phylogenetically diverse species of the filamentous fungus Fusarium.</title>
        <authorList>
            <person name="Kim H.-S."/>
            <person name="Busman M."/>
            <person name="Brown D.W."/>
            <person name="Divon H."/>
            <person name="Uhlig S."/>
            <person name="Proctor R.H."/>
        </authorList>
    </citation>
    <scope>NUCLEOTIDE SEQUENCE</scope>
    <source>
        <strain evidence="1">NRRL 53441</strain>
    </source>
</reference>
<organism evidence="1 2">
    <name type="scientific">Fusarium austroafricanum</name>
    <dbReference type="NCBI Taxonomy" id="2364996"/>
    <lineage>
        <taxon>Eukaryota</taxon>
        <taxon>Fungi</taxon>
        <taxon>Dikarya</taxon>
        <taxon>Ascomycota</taxon>
        <taxon>Pezizomycotina</taxon>
        <taxon>Sordariomycetes</taxon>
        <taxon>Hypocreomycetidae</taxon>
        <taxon>Hypocreales</taxon>
        <taxon>Nectriaceae</taxon>
        <taxon>Fusarium</taxon>
        <taxon>Fusarium concolor species complex</taxon>
    </lineage>
</organism>
<sequence>MADEAQQPLGARTSQRIHDQIIREVFKLADRDPKNHAKCFETCIKTIEKTKVLEATDYATWESQDLIASSLDEFCNTNRTTKSGNFCMVPITTAVAIAAALNLKHINVDLGSKSLRTNKAFTQSNVWAHLGLAIDVFSQVGECPFFVKEIEEPLQEPTVGRIARGKLAVQTNDSGDTVTPLMILAMARLNGWIKTTPGSWLKKGAVDAPQSLHRRKALNDGRAILEKLGNRKYKQDDNAFIREIKNWLSEPHEKSWLPIIDQAEEDLIEWKFMGKKEAVVASLISDKIDLIQLSKKIQDDESIEDVKKLGQLAYQARDLQNSQRNYIQEAIPSLLELRKTLLEQPNNESAQEVFGAAWNQCFLNQEANGKRKILVGALQRLYDNIAYVVPRSHIIYGAFLELASKVDEVVMACIDLDQVRAKERHRKRLELNNELSHRNRVVLNVAENVAKLDRGSSGEPQLRSKLCSILDSADGLILQANLTS</sequence>
<dbReference type="EMBL" id="JAADJG010000535">
    <property type="protein sequence ID" value="KAF4445201.1"/>
    <property type="molecule type" value="Genomic_DNA"/>
</dbReference>